<dbReference type="FunFam" id="2.70.170.10:FF:000016">
    <property type="entry name" value="Nicotinic acetylcholine receptor subunit"/>
    <property type="match status" value="1"/>
</dbReference>
<dbReference type="InterPro" id="IPR036734">
    <property type="entry name" value="Neur_chan_lig-bd_sf"/>
</dbReference>
<keyword evidence="4 6" id="KW-1133">Transmembrane helix</keyword>
<dbReference type="GO" id="GO:0016020">
    <property type="term" value="C:membrane"/>
    <property type="evidence" value="ECO:0007669"/>
    <property type="project" value="UniProtKB-SubCell"/>
</dbReference>
<keyword evidence="3 6" id="KW-0812">Transmembrane</keyword>
<keyword evidence="6" id="KW-0406">Ion transport</keyword>
<feature type="compositionally biased region" description="Basic residues" evidence="7">
    <location>
        <begin position="378"/>
        <end position="390"/>
    </location>
</feature>
<dbReference type="InterPro" id="IPR006029">
    <property type="entry name" value="Neurotrans-gated_channel_TM"/>
</dbReference>
<dbReference type="GO" id="GO:0005230">
    <property type="term" value="F:extracellular ligand-gated monoatomic ion channel activity"/>
    <property type="evidence" value="ECO:0007669"/>
    <property type="project" value="InterPro"/>
</dbReference>
<feature type="compositionally biased region" description="Polar residues" evidence="7">
    <location>
        <begin position="429"/>
        <end position="438"/>
    </location>
</feature>
<dbReference type="InterPro" id="IPR018000">
    <property type="entry name" value="Neurotransmitter_ion_chnl_CS"/>
</dbReference>
<keyword evidence="6" id="KW-0407">Ion channel</keyword>
<dbReference type="Pfam" id="PF02932">
    <property type="entry name" value="Neur_chan_memb"/>
    <property type="match status" value="1"/>
</dbReference>
<dbReference type="Gene3D" id="1.20.58.390">
    <property type="entry name" value="Neurotransmitter-gated ion-channel transmembrane domain"/>
    <property type="match status" value="1"/>
</dbReference>
<dbReference type="AlphaFoldDB" id="A0A2T7NF69"/>
<dbReference type="InterPro" id="IPR036719">
    <property type="entry name" value="Neuro-gated_channel_TM_sf"/>
</dbReference>
<dbReference type="FunFam" id="1.20.58.390:FF:000043">
    <property type="entry name" value="AcetylCholine Receptor"/>
    <property type="match status" value="1"/>
</dbReference>
<dbReference type="PRINTS" id="PR00252">
    <property type="entry name" value="NRIONCHANNEL"/>
</dbReference>
<evidence type="ECO:0000256" key="1">
    <source>
        <dbReference type="ARBA" id="ARBA00004141"/>
    </source>
</evidence>
<evidence type="ECO:0000259" key="8">
    <source>
        <dbReference type="Pfam" id="PF02931"/>
    </source>
</evidence>
<evidence type="ECO:0000256" key="7">
    <source>
        <dbReference type="SAM" id="MobiDB-lite"/>
    </source>
</evidence>
<comment type="caution">
    <text evidence="6">Lacks conserved residue(s) required for the propagation of feature annotation.</text>
</comment>
<evidence type="ECO:0000256" key="3">
    <source>
        <dbReference type="ARBA" id="ARBA00022692"/>
    </source>
</evidence>
<dbReference type="PANTHER" id="PTHR18945">
    <property type="entry name" value="NEUROTRANSMITTER GATED ION CHANNEL"/>
    <property type="match status" value="1"/>
</dbReference>
<dbReference type="CDD" id="cd18997">
    <property type="entry name" value="LGIC_ECD_nAChR"/>
    <property type="match status" value="1"/>
</dbReference>
<feature type="transmembrane region" description="Helical" evidence="6">
    <location>
        <begin position="223"/>
        <end position="241"/>
    </location>
</feature>
<dbReference type="Gene3D" id="2.70.170.10">
    <property type="entry name" value="Neurotransmitter-gated ion-channel ligand-binding domain"/>
    <property type="match status" value="1"/>
</dbReference>
<comment type="caution">
    <text evidence="10">The sequence shown here is derived from an EMBL/GenBank/DDBJ whole genome shotgun (WGS) entry which is preliminary data.</text>
</comment>
<dbReference type="InterPro" id="IPR006201">
    <property type="entry name" value="Neur_channel"/>
</dbReference>
<evidence type="ECO:0000256" key="5">
    <source>
        <dbReference type="ARBA" id="ARBA00023136"/>
    </source>
</evidence>
<feature type="domain" description="Neurotransmitter-gated ion-channel transmembrane" evidence="9">
    <location>
        <begin position="198"/>
        <end position="405"/>
    </location>
</feature>
<feature type="transmembrane region" description="Helical" evidence="6">
    <location>
        <begin position="253"/>
        <end position="278"/>
    </location>
</feature>
<dbReference type="Proteomes" id="UP000245119">
    <property type="component" value="Linkage Group LG13"/>
</dbReference>
<feature type="region of interest" description="Disordered" evidence="7">
    <location>
        <begin position="421"/>
        <end position="450"/>
    </location>
</feature>
<organism evidence="10 11">
    <name type="scientific">Pomacea canaliculata</name>
    <name type="common">Golden apple snail</name>
    <dbReference type="NCBI Taxonomy" id="400727"/>
    <lineage>
        <taxon>Eukaryota</taxon>
        <taxon>Metazoa</taxon>
        <taxon>Spiralia</taxon>
        <taxon>Lophotrochozoa</taxon>
        <taxon>Mollusca</taxon>
        <taxon>Gastropoda</taxon>
        <taxon>Caenogastropoda</taxon>
        <taxon>Architaenioglossa</taxon>
        <taxon>Ampullarioidea</taxon>
        <taxon>Ampullariidae</taxon>
        <taxon>Pomacea</taxon>
    </lineage>
</organism>
<dbReference type="GO" id="GO:0004888">
    <property type="term" value="F:transmembrane signaling receptor activity"/>
    <property type="evidence" value="ECO:0007669"/>
    <property type="project" value="InterPro"/>
</dbReference>
<feature type="domain" description="Neurotransmitter-gated ion-channel ligand-binding" evidence="8">
    <location>
        <begin position="37"/>
        <end position="191"/>
    </location>
</feature>
<dbReference type="InterPro" id="IPR006202">
    <property type="entry name" value="Neur_chan_lig-bd"/>
</dbReference>
<dbReference type="EMBL" id="PZQS01000013">
    <property type="protein sequence ID" value="PVD19806.1"/>
    <property type="molecule type" value="Genomic_DNA"/>
</dbReference>
<gene>
    <name evidence="10" type="ORF">C0Q70_20297</name>
</gene>
<dbReference type="CDD" id="cd19051">
    <property type="entry name" value="LGIC_TM_cation"/>
    <property type="match status" value="1"/>
</dbReference>
<evidence type="ECO:0008006" key="12">
    <source>
        <dbReference type="Google" id="ProtNLM"/>
    </source>
</evidence>
<feature type="transmembrane region" description="Helical" evidence="6">
    <location>
        <begin position="191"/>
        <end position="216"/>
    </location>
</feature>
<protein>
    <recommendedName>
        <fullName evidence="12">Neurotransmitter-gated ion-channel ligand-binding domain-containing protein</fullName>
    </recommendedName>
</protein>
<comment type="similarity">
    <text evidence="2">Belongs to the ligand-gated ion channel (TC 1.A.9) family. Acetylcholine receptor (TC 1.A.9.1) subfamily.</text>
</comment>
<dbReference type="OrthoDB" id="5975154at2759"/>
<evidence type="ECO:0000313" key="11">
    <source>
        <dbReference type="Proteomes" id="UP000245119"/>
    </source>
</evidence>
<evidence type="ECO:0000256" key="4">
    <source>
        <dbReference type="ARBA" id="ARBA00022989"/>
    </source>
</evidence>
<comment type="subcellular location">
    <subcellularLocation>
        <location evidence="1">Membrane</location>
        <topology evidence="1">Multi-pass membrane protein</topology>
    </subcellularLocation>
</comment>
<evidence type="ECO:0000256" key="6">
    <source>
        <dbReference type="RuleBase" id="RU000687"/>
    </source>
</evidence>
<feature type="region of interest" description="Disordered" evidence="7">
    <location>
        <begin position="345"/>
        <end position="395"/>
    </location>
</feature>
<dbReference type="PROSITE" id="PS00236">
    <property type="entry name" value="NEUROTR_ION_CHANNEL"/>
    <property type="match status" value="1"/>
</dbReference>
<dbReference type="SUPFAM" id="SSF63712">
    <property type="entry name" value="Nicotinic receptor ligand binding domain-like"/>
    <property type="match status" value="1"/>
</dbReference>
<evidence type="ECO:0000256" key="2">
    <source>
        <dbReference type="ARBA" id="ARBA00009237"/>
    </source>
</evidence>
<evidence type="ECO:0000259" key="9">
    <source>
        <dbReference type="Pfam" id="PF02932"/>
    </source>
</evidence>
<accession>A0A2T7NF69</accession>
<proteinExistence type="inferred from homology"/>
<name>A0A2T7NF69_POMCA</name>
<keyword evidence="11" id="KW-1185">Reference proteome</keyword>
<sequence>MRCLPESLKLEWLKKSNRRHSHFQFIISIKKVIMESVMKEWVDQKLKWNTSDFANITILRIPCDLIWLPDIVLYNSVENHNKGYMKSLAMVEHNGKVFWPPIVRMRSSCKMDITYFPFDDQICTLKLGSWAYDGLQVDVTNRTVNIDLSNYVDNGEWQLMDTRIVRNVKYYQCCPEPFPDVVFYLHIRRRILYYLLNVIIPCMLLSSLSLTGFLLPPDSGEKVTLGLTVLLAFSVFMLLVAENMPPTSEYVPLVGIYLTVIMAMSALSVALSVFVLNCHHRGAMLHRPHPIVRLVALAIARMMCMSLRYLNKGPYRRCASNNLTSPCGRQPSSIFGHTTSSSYLENGLHELNSPTDNEEECNDQHHQHHQHQQQQHVIHQHYQHQNHHNHNNQSCLSQHNNIQQHRQHVIDLGLNGLVGDWSRPADGTAPSTANSQHTGNGGGVGGTPQACAGRTEREILLYLRAVLEAHERGKLERVAVCEWQEVARVMDKLFFWIFVIVTFSLDRRSAGHLAHDKERQRARTVRTSVCFIHDHKTSSYQNNDVVQAPSFTAVLFAKPARRPLIPLHLSLLFAAAAHANLYQNVVVLVETSSRSSLGRAVDRHVVFGVIWKMHLRVKQELTHVYLVRHSFLPVSKRMGVDTKGCGQASAMNRKAAEEFHGRLALSSSDHHSLTFVFRHEVLTRGRY</sequence>
<reference evidence="10 11" key="1">
    <citation type="submission" date="2018-04" db="EMBL/GenBank/DDBJ databases">
        <title>The genome of golden apple snail Pomacea canaliculata provides insight into stress tolerance and invasive adaptation.</title>
        <authorList>
            <person name="Liu C."/>
            <person name="Liu B."/>
            <person name="Ren Y."/>
            <person name="Zhang Y."/>
            <person name="Wang H."/>
            <person name="Li S."/>
            <person name="Jiang F."/>
            <person name="Yin L."/>
            <person name="Zhang G."/>
            <person name="Qian W."/>
            <person name="Fan W."/>
        </authorList>
    </citation>
    <scope>NUCLEOTIDE SEQUENCE [LARGE SCALE GENOMIC DNA]</scope>
    <source>
        <strain evidence="10">SZHN2017</strain>
        <tissue evidence="10">Muscle</tissue>
    </source>
</reference>
<keyword evidence="6" id="KW-0813">Transport</keyword>
<evidence type="ECO:0000313" key="10">
    <source>
        <dbReference type="EMBL" id="PVD19806.1"/>
    </source>
</evidence>
<keyword evidence="5 6" id="KW-0472">Membrane</keyword>
<dbReference type="InterPro" id="IPR038050">
    <property type="entry name" value="Neuro_actylchol_rec"/>
</dbReference>
<dbReference type="Pfam" id="PF02931">
    <property type="entry name" value="Neur_chan_LBD"/>
    <property type="match status" value="1"/>
</dbReference>
<dbReference type="SUPFAM" id="SSF90112">
    <property type="entry name" value="Neurotransmitter-gated ion-channel transmembrane pore"/>
    <property type="match status" value="1"/>
</dbReference>